<organism evidence="1 2">
    <name type="scientific">Acidovorax facilis</name>
    <dbReference type="NCBI Taxonomy" id="12917"/>
    <lineage>
        <taxon>Bacteria</taxon>
        <taxon>Pseudomonadati</taxon>
        <taxon>Pseudomonadota</taxon>
        <taxon>Betaproteobacteria</taxon>
        <taxon>Burkholderiales</taxon>
        <taxon>Comamonadaceae</taxon>
        <taxon>Acidovorax</taxon>
    </lineage>
</organism>
<name>A0ABV8DD64_9BURK</name>
<sequence length="498" mass="56217">MIVRDATVSLDRLRGVAESISLEDFSQAEAHSLIQSAAAGVDIKISPKVLTQVLEFAQGFPWLLKRTLAHVFAISASGTTQTELLSSGLHLADLFEEELAELDEHERGYLTRVAAVLPATYQALARRFDDDPFLRPMLEKLTHRKLLRFSAGTYDTYNDVFKDFFLYERLPEQGQSEIVRIGLVSVMQAFRAIGGDKRLEPAELVKKWDKTLTGVYNVLRDMRLAGLVVRTSSGWEVPDVVRQYEHQGRLGEYVRQSVLRNRIAAAFIVDLEKSGQISRTDAALWLRDRFPFVSVRDDVWHQYATTLTDWLARLNLAEISPESVSPWRGNVDAAKELGNLTVYGRGARPKKAVFVPSTNWVTVCAVWQMIADGSGDGMSLRRGEHAARQDLLKLEAITEEAGKRFRVREDFSQFEARVRALLSTEPYVSFWSHVLRGDGFEIAAKTLTSMENLAPGTRDWLCKKLSNWGRHFDFLPGGFRVASKPRRRDEQLELGIGS</sequence>
<dbReference type="Proteomes" id="UP001595693">
    <property type="component" value="Unassembled WGS sequence"/>
</dbReference>
<accession>A0ABV8DD64</accession>
<dbReference type="RefSeq" id="WP_055393609.1">
    <property type="nucleotide sequence ID" value="NZ_JAMXAX010000095.1"/>
</dbReference>
<evidence type="ECO:0008006" key="3">
    <source>
        <dbReference type="Google" id="ProtNLM"/>
    </source>
</evidence>
<gene>
    <name evidence="1" type="ORF">ACFOW3_17120</name>
</gene>
<evidence type="ECO:0000313" key="2">
    <source>
        <dbReference type="Proteomes" id="UP001595693"/>
    </source>
</evidence>
<dbReference type="EMBL" id="JBHSAJ010000051">
    <property type="protein sequence ID" value="MFC3936338.1"/>
    <property type="molecule type" value="Genomic_DNA"/>
</dbReference>
<proteinExistence type="predicted"/>
<evidence type="ECO:0000313" key="1">
    <source>
        <dbReference type="EMBL" id="MFC3936338.1"/>
    </source>
</evidence>
<protein>
    <recommendedName>
        <fullName evidence="3">Zorya protein ZorC EH domain-containing protein</fullName>
    </recommendedName>
</protein>
<keyword evidence="2" id="KW-1185">Reference proteome</keyword>
<reference evidence="2" key="1">
    <citation type="journal article" date="2019" name="Int. J. Syst. Evol. Microbiol.">
        <title>The Global Catalogue of Microorganisms (GCM) 10K type strain sequencing project: providing services to taxonomists for standard genome sequencing and annotation.</title>
        <authorList>
            <consortium name="The Broad Institute Genomics Platform"/>
            <consortium name="The Broad Institute Genome Sequencing Center for Infectious Disease"/>
            <person name="Wu L."/>
            <person name="Ma J."/>
        </authorList>
    </citation>
    <scope>NUCLEOTIDE SEQUENCE [LARGE SCALE GENOMIC DNA]</scope>
    <source>
        <strain evidence="2">CCUG 2113</strain>
    </source>
</reference>
<comment type="caution">
    <text evidence="1">The sequence shown here is derived from an EMBL/GenBank/DDBJ whole genome shotgun (WGS) entry which is preliminary data.</text>
</comment>